<gene>
    <name evidence="2" type="ORF">Rsub_08916</name>
</gene>
<accession>A0A2V0P8H7</accession>
<keyword evidence="3" id="KW-1185">Reference proteome</keyword>
<feature type="compositionally biased region" description="Pro residues" evidence="1">
    <location>
        <begin position="129"/>
        <end position="143"/>
    </location>
</feature>
<dbReference type="EMBL" id="BDRX01000075">
    <property type="protein sequence ID" value="GBF96168.1"/>
    <property type="molecule type" value="Genomic_DNA"/>
</dbReference>
<feature type="region of interest" description="Disordered" evidence="1">
    <location>
        <begin position="108"/>
        <end position="235"/>
    </location>
</feature>
<reference evidence="2 3" key="1">
    <citation type="journal article" date="2018" name="Sci. Rep.">
        <title>Raphidocelis subcapitata (=Pseudokirchneriella subcapitata) provides an insight into genome evolution and environmental adaptations in the Sphaeropleales.</title>
        <authorList>
            <person name="Suzuki S."/>
            <person name="Yamaguchi H."/>
            <person name="Nakajima N."/>
            <person name="Kawachi M."/>
        </authorList>
    </citation>
    <scope>NUCLEOTIDE SEQUENCE [LARGE SCALE GENOMIC DNA]</scope>
    <source>
        <strain evidence="2 3">NIES-35</strain>
    </source>
</reference>
<feature type="region of interest" description="Disordered" evidence="1">
    <location>
        <begin position="1"/>
        <end position="54"/>
    </location>
</feature>
<protein>
    <submittedName>
        <fullName evidence="2">Uncharacterized protein</fullName>
    </submittedName>
</protein>
<feature type="compositionally biased region" description="Low complexity" evidence="1">
    <location>
        <begin position="153"/>
        <end position="188"/>
    </location>
</feature>
<dbReference type="AlphaFoldDB" id="A0A2V0P8H7"/>
<sequence length="453" mass="46545">MEAPCPAAAAAATKGPPRPACGAASPGARAPPPTKPAPHRRRGRPAANPGGHHRNYKYVVAFRQRKQDHVAALQLQLEARRGEVLALTRENRVLRAHEKLLTLTLGEHGAAAGPEPPTRAPASLAGRLPTPPQMAPSLTPSPQPRAASQRLQLAPSLSPMPSSSLSLSSAPSSSLSLSPAPSSPLSLAPSPPPPPALSLPLPAPLAPALSLPPPSAPPPSPSTAPPQDTDAAPSSHWRAVAAYCRLVAGAHAIGAPGGRRLPRAEPPSQAGPHLEALALLQRLTPIEHERLAATNLETGQVVERLPEGHWQRVAAGWLPSHEEAALLATAMGSFQAAMDREAAQRREHHARLGSALARASDPRQLAAAWVGAGLGGDDAEALLAALSAQLEREARTGQVVGGILALLASERSAQEVALLSWPYLANWVQVCAAKFGGGCGGGGDSAPPAHAAP</sequence>
<evidence type="ECO:0000313" key="2">
    <source>
        <dbReference type="EMBL" id="GBF96168.1"/>
    </source>
</evidence>
<dbReference type="InParanoid" id="A0A2V0P8H7"/>
<name>A0A2V0P8H7_9CHLO</name>
<proteinExistence type="predicted"/>
<feature type="compositionally biased region" description="Low complexity" evidence="1">
    <location>
        <begin position="1"/>
        <end position="28"/>
    </location>
</feature>
<feature type="compositionally biased region" description="Pro residues" evidence="1">
    <location>
        <begin position="189"/>
        <end position="224"/>
    </location>
</feature>
<comment type="caution">
    <text evidence="2">The sequence shown here is derived from an EMBL/GenBank/DDBJ whole genome shotgun (WGS) entry which is preliminary data.</text>
</comment>
<evidence type="ECO:0000256" key="1">
    <source>
        <dbReference type="SAM" id="MobiDB-lite"/>
    </source>
</evidence>
<organism evidence="2 3">
    <name type="scientific">Raphidocelis subcapitata</name>
    <dbReference type="NCBI Taxonomy" id="307507"/>
    <lineage>
        <taxon>Eukaryota</taxon>
        <taxon>Viridiplantae</taxon>
        <taxon>Chlorophyta</taxon>
        <taxon>core chlorophytes</taxon>
        <taxon>Chlorophyceae</taxon>
        <taxon>CS clade</taxon>
        <taxon>Sphaeropleales</taxon>
        <taxon>Selenastraceae</taxon>
        <taxon>Raphidocelis</taxon>
    </lineage>
</organism>
<evidence type="ECO:0000313" key="3">
    <source>
        <dbReference type="Proteomes" id="UP000247498"/>
    </source>
</evidence>
<dbReference type="Proteomes" id="UP000247498">
    <property type="component" value="Unassembled WGS sequence"/>
</dbReference>